<dbReference type="InterPro" id="IPR012906">
    <property type="entry name" value="PaaX-like_N"/>
</dbReference>
<dbReference type="Pfam" id="PF20803">
    <property type="entry name" value="PaaX_M"/>
    <property type="match status" value="1"/>
</dbReference>
<dbReference type="Gene3D" id="1.10.10.10">
    <property type="entry name" value="Winged helix-like DNA-binding domain superfamily/Winged helix DNA-binding domain"/>
    <property type="match status" value="1"/>
</dbReference>
<dbReference type="Pfam" id="PF07848">
    <property type="entry name" value="PaaX"/>
    <property type="match status" value="1"/>
</dbReference>
<dbReference type="OrthoDB" id="2270427at2"/>
<dbReference type="RefSeq" id="WP_147145373.1">
    <property type="nucleotide sequence ID" value="NZ_BJXN01000002.1"/>
</dbReference>
<dbReference type="Gene3D" id="3.30.70.2650">
    <property type="match status" value="1"/>
</dbReference>
<evidence type="ECO:0000259" key="2">
    <source>
        <dbReference type="Pfam" id="PF08223"/>
    </source>
</evidence>
<dbReference type="InterPro" id="IPR048846">
    <property type="entry name" value="PaaX-like_central"/>
</dbReference>
<reference evidence="4 5" key="1">
    <citation type="submission" date="2019-07" db="EMBL/GenBank/DDBJ databases">
        <title>Whole genome shotgun sequence of Oceanithermus desulfurans NBRC 100063.</title>
        <authorList>
            <person name="Hosoyama A."/>
            <person name="Uohara A."/>
            <person name="Ohji S."/>
            <person name="Ichikawa N."/>
        </authorList>
    </citation>
    <scope>NUCLEOTIDE SEQUENCE [LARGE SCALE GENOMIC DNA]</scope>
    <source>
        <strain evidence="4 5">NBRC 100063</strain>
    </source>
</reference>
<organism evidence="4 5">
    <name type="scientific">Oceanithermus desulfurans NBRC 100063</name>
    <dbReference type="NCBI Taxonomy" id="1227550"/>
    <lineage>
        <taxon>Bacteria</taxon>
        <taxon>Thermotogati</taxon>
        <taxon>Deinococcota</taxon>
        <taxon>Deinococci</taxon>
        <taxon>Thermales</taxon>
        <taxon>Thermaceae</taxon>
        <taxon>Oceanithermus</taxon>
    </lineage>
</organism>
<proteinExistence type="predicted"/>
<dbReference type="PIRSF" id="PIRSF020623">
    <property type="entry name" value="PaaX"/>
    <property type="match status" value="1"/>
</dbReference>
<accession>A0A511RH82</accession>
<dbReference type="EMBL" id="BJXN01000002">
    <property type="protein sequence ID" value="GEM89013.1"/>
    <property type="molecule type" value="Genomic_DNA"/>
</dbReference>
<dbReference type="GO" id="GO:0006351">
    <property type="term" value="P:DNA-templated transcription"/>
    <property type="evidence" value="ECO:0007669"/>
    <property type="project" value="InterPro"/>
</dbReference>
<dbReference type="Proteomes" id="UP000321827">
    <property type="component" value="Unassembled WGS sequence"/>
</dbReference>
<evidence type="ECO:0000259" key="3">
    <source>
        <dbReference type="Pfam" id="PF20803"/>
    </source>
</evidence>
<dbReference type="Pfam" id="PF08223">
    <property type="entry name" value="PaaX_C"/>
    <property type="match status" value="1"/>
</dbReference>
<dbReference type="InterPro" id="IPR013225">
    <property type="entry name" value="PaaX_C"/>
</dbReference>
<dbReference type="Gene3D" id="1.20.58.1460">
    <property type="match status" value="1"/>
</dbReference>
<sequence>MRARSTLFTLYTELVYPDDTVWIGQLVHWMERLGFSEPAVRAAVSRSAARGWVIPERKGRRAYYRLSPRVYWQVRQVRRRLCEMHDAVWDGYWRILVYAVPEGLRSQRDKFRNELVLLGYGTPAAGVWVSPTADLEATRELVGYYGLEPYVEFFRAERVGAQPEPRLVERAFHLEEAAERYRALNARMDALPAEPAPEEAFVSLVRLVHEARKVLFFDPGLPPELAPAGFDGRRSLERFAQVRKRLRAAAEPILAEAAVT</sequence>
<feature type="domain" description="Transcriptional repressor PaaX-like central Cas2-like" evidence="3">
    <location>
        <begin position="87"/>
        <end position="168"/>
    </location>
</feature>
<evidence type="ECO:0000313" key="5">
    <source>
        <dbReference type="Proteomes" id="UP000321827"/>
    </source>
</evidence>
<dbReference type="InterPro" id="IPR011965">
    <property type="entry name" value="PaaX_trns_reg"/>
</dbReference>
<evidence type="ECO:0000259" key="1">
    <source>
        <dbReference type="Pfam" id="PF07848"/>
    </source>
</evidence>
<protein>
    <submittedName>
        <fullName evidence="4">Repressor, phenylacetic acid catabolic pathway</fullName>
    </submittedName>
</protein>
<evidence type="ECO:0000313" key="4">
    <source>
        <dbReference type="EMBL" id="GEM89013.1"/>
    </source>
</evidence>
<dbReference type="AlphaFoldDB" id="A0A511RH82"/>
<name>A0A511RH82_9DEIN</name>
<dbReference type="PANTHER" id="PTHR30319">
    <property type="entry name" value="PHENYLACETIC ACID REGULATOR-RELATED TRANSCRIPTIONAL REPRESSOR"/>
    <property type="match status" value="1"/>
</dbReference>
<dbReference type="InterPro" id="IPR036388">
    <property type="entry name" value="WH-like_DNA-bd_sf"/>
</dbReference>
<feature type="domain" description="Transcriptional repressor PaaX-like N-terminal" evidence="1">
    <location>
        <begin position="2"/>
        <end position="69"/>
    </location>
</feature>
<gene>
    <name evidence="4" type="ORF">ODE01S_04470</name>
</gene>
<comment type="caution">
    <text evidence="4">The sequence shown here is derived from an EMBL/GenBank/DDBJ whole genome shotgun (WGS) entry which is preliminary data.</text>
</comment>
<dbReference type="PANTHER" id="PTHR30319:SF1">
    <property type="entry name" value="TRANSCRIPTIONAL REPRESSOR PAAX"/>
    <property type="match status" value="1"/>
</dbReference>
<feature type="domain" description="Transcriptional repressor PaaX-like C-terminal" evidence="2">
    <location>
        <begin position="172"/>
        <end position="255"/>
    </location>
</feature>